<keyword evidence="3" id="KW-0547">Nucleotide-binding</keyword>
<dbReference type="GO" id="GO:0005524">
    <property type="term" value="F:ATP binding"/>
    <property type="evidence" value="ECO:0007669"/>
    <property type="project" value="UniProtKB-KW"/>
</dbReference>
<dbReference type="Gene3D" id="3.40.50.300">
    <property type="entry name" value="P-loop containing nucleotide triphosphate hydrolases"/>
    <property type="match status" value="1"/>
</dbReference>
<dbReference type="InterPro" id="IPR007693">
    <property type="entry name" value="DNA_helicase_DnaB-like_N"/>
</dbReference>
<sequence length="480" mass="52148">MTEASTGVEGFFEGWTAGPGVLAAEMAIAGAVIQSQACLEEAVTLLRPDDFYSRAGLVFAAAKAVLDDGRKVEPTAVLIELQDRGELARVGGGAYLHDLMPHAALPDSIGWCAREVREDADRRNTRAALGWGTQQTEEDRWDGDATLDLIRKRLDEVAAGRVGDLPPSVADDMVSLLEDLENPPEAVPGVVPPYLDLAALLTALRPGEVVVVGARPAIGKSTVATDLLRSAALRQAKRSVMFTLEMSRRDVLTRMVSAESQVPLKSIRDMQVSANDLDRVAEAGSRIAAAPLVIDDTPGCSIERIRTVLRTLSRSGPLGLVVVDYLQLMTPPKAESRQQEVSGLSREFKLLAKQFQVPLVLLSQLNRDPEKRSDRRPVIADLRESGAIEQDADIVILLHRDDAYDVECPRAGTADLIVAKNRNGPITTITVVNQLHYGKFADFAKVEEPRGRPDLRAVRTDPPKSSQPAPYRPWEANVGQ</sequence>
<evidence type="ECO:0000256" key="1">
    <source>
        <dbReference type="ARBA" id="ARBA00008428"/>
    </source>
</evidence>
<dbReference type="InterPro" id="IPR007694">
    <property type="entry name" value="DNA_helicase_DnaB-like_C"/>
</dbReference>
<dbReference type="GO" id="GO:0003677">
    <property type="term" value="F:DNA binding"/>
    <property type="evidence" value="ECO:0007669"/>
    <property type="project" value="UniProtKB-KW"/>
</dbReference>
<dbReference type="RefSeq" id="WP_204042729.1">
    <property type="nucleotide sequence ID" value="NZ_BOOA01000035.1"/>
</dbReference>
<dbReference type="GO" id="GO:0043139">
    <property type="term" value="F:5'-3' DNA helicase activity"/>
    <property type="evidence" value="ECO:0007669"/>
    <property type="project" value="UniProtKB-EC"/>
</dbReference>
<dbReference type="Pfam" id="PF00772">
    <property type="entry name" value="DnaB"/>
    <property type="match status" value="1"/>
</dbReference>
<proteinExistence type="inferred from homology"/>
<evidence type="ECO:0000256" key="5">
    <source>
        <dbReference type="ARBA" id="ARBA00022806"/>
    </source>
</evidence>
<comment type="similarity">
    <text evidence="1">Belongs to the helicase family. DnaB subfamily.</text>
</comment>
<keyword evidence="4" id="KW-0378">Hydrolase</keyword>
<evidence type="ECO:0000313" key="13">
    <source>
        <dbReference type="EMBL" id="GIH26034.1"/>
    </source>
</evidence>
<evidence type="ECO:0000256" key="9">
    <source>
        <dbReference type="ARBA" id="ARBA00044969"/>
    </source>
</evidence>
<keyword evidence="7" id="KW-0238">DNA-binding</keyword>
<keyword evidence="2" id="KW-0235">DNA replication</keyword>
<dbReference type="GO" id="GO:0016787">
    <property type="term" value="F:hydrolase activity"/>
    <property type="evidence" value="ECO:0007669"/>
    <property type="project" value="UniProtKB-KW"/>
</dbReference>
<evidence type="ECO:0000259" key="12">
    <source>
        <dbReference type="PROSITE" id="PS51199"/>
    </source>
</evidence>
<feature type="region of interest" description="Disordered" evidence="11">
    <location>
        <begin position="451"/>
        <end position="480"/>
    </location>
</feature>
<feature type="compositionally biased region" description="Basic and acidic residues" evidence="11">
    <location>
        <begin position="451"/>
        <end position="462"/>
    </location>
</feature>
<evidence type="ECO:0000256" key="4">
    <source>
        <dbReference type="ARBA" id="ARBA00022801"/>
    </source>
</evidence>
<protein>
    <recommendedName>
        <fullName evidence="9">DNA 5'-3' helicase</fullName>
        <ecNumber evidence="9">5.6.2.3</ecNumber>
    </recommendedName>
</protein>
<keyword evidence="6" id="KW-0067">ATP-binding</keyword>
<evidence type="ECO:0000256" key="11">
    <source>
        <dbReference type="SAM" id="MobiDB-lite"/>
    </source>
</evidence>
<keyword evidence="8" id="KW-0413">Isomerase</keyword>
<feature type="domain" description="SF4 helicase" evidence="12">
    <location>
        <begin position="183"/>
        <end position="450"/>
    </location>
</feature>
<evidence type="ECO:0000256" key="6">
    <source>
        <dbReference type="ARBA" id="ARBA00022840"/>
    </source>
</evidence>
<evidence type="ECO:0000256" key="3">
    <source>
        <dbReference type="ARBA" id="ARBA00022741"/>
    </source>
</evidence>
<keyword evidence="14" id="KW-1185">Reference proteome</keyword>
<dbReference type="CDD" id="cd00984">
    <property type="entry name" value="DnaB_C"/>
    <property type="match status" value="1"/>
</dbReference>
<dbReference type="Proteomes" id="UP000640052">
    <property type="component" value="Unassembled WGS sequence"/>
</dbReference>
<dbReference type="GO" id="GO:0006260">
    <property type="term" value="P:DNA replication"/>
    <property type="evidence" value="ECO:0007669"/>
    <property type="project" value="UniProtKB-KW"/>
</dbReference>
<accession>A0A919QE25</accession>
<dbReference type="InterPro" id="IPR027417">
    <property type="entry name" value="P-loop_NTPase"/>
</dbReference>
<comment type="caution">
    <text evidence="13">The sequence shown here is derived from an EMBL/GenBank/DDBJ whole genome shotgun (WGS) entry which is preliminary data.</text>
</comment>
<dbReference type="EMBL" id="BOOA01000035">
    <property type="protein sequence ID" value="GIH26034.1"/>
    <property type="molecule type" value="Genomic_DNA"/>
</dbReference>
<dbReference type="AlphaFoldDB" id="A0A919QE25"/>
<dbReference type="InterPro" id="IPR036185">
    <property type="entry name" value="DNA_heli_DnaB-like_N_sf"/>
</dbReference>
<reference evidence="13" key="1">
    <citation type="submission" date="2021-01" db="EMBL/GenBank/DDBJ databases">
        <title>Whole genome shotgun sequence of Acrocarpospora phusangensis NBRC 108782.</title>
        <authorList>
            <person name="Komaki H."/>
            <person name="Tamura T."/>
        </authorList>
    </citation>
    <scope>NUCLEOTIDE SEQUENCE</scope>
    <source>
        <strain evidence="13">NBRC 108782</strain>
    </source>
</reference>
<dbReference type="GO" id="GO:0005829">
    <property type="term" value="C:cytosol"/>
    <property type="evidence" value="ECO:0007669"/>
    <property type="project" value="TreeGrafter"/>
</dbReference>
<dbReference type="InterPro" id="IPR016136">
    <property type="entry name" value="DNA_helicase_N/primase_C"/>
</dbReference>
<gene>
    <name evidence="13" type="ORF">Aph01nite_43440</name>
</gene>
<name>A0A919QE25_9ACTN</name>
<dbReference type="SUPFAM" id="SSF48024">
    <property type="entry name" value="N-terminal domain of DnaB helicase"/>
    <property type="match status" value="1"/>
</dbReference>
<dbReference type="PANTHER" id="PTHR30153">
    <property type="entry name" value="REPLICATIVE DNA HELICASE DNAB"/>
    <property type="match status" value="1"/>
</dbReference>
<comment type="catalytic activity">
    <reaction evidence="10">
        <text>ATP + H2O = ADP + phosphate + H(+)</text>
        <dbReference type="Rhea" id="RHEA:13065"/>
        <dbReference type="ChEBI" id="CHEBI:15377"/>
        <dbReference type="ChEBI" id="CHEBI:15378"/>
        <dbReference type="ChEBI" id="CHEBI:30616"/>
        <dbReference type="ChEBI" id="CHEBI:43474"/>
        <dbReference type="ChEBI" id="CHEBI:456216"/>
        <dbReference type="EC" id="5.6.2.3"/>
    </reaction>
</comment>
<dbReference type="EC" id="5.6.2.3" evidence="9"/>
<keyword evidence="5 13" id="KW-0347">Helicase</keyword>
<dbReference type="PROSITE" id="PS51199">
    <property type="entry name" value="SF4_HELICASE"/>
    <property type="match status" value="1"/>
</dbReference>
<evidence type="ECO:0000256" key="10">
    <source>
        <dbReference type="ARBA" id="ARBA00048954"/>
    </source>
</evidence>
<dbReference type="SUPFAM" id="SSF52540">
    <property type="entry name" value="P-loop containing nucleoside triphosphate hydrolases"/>
    <property type="match status" value="1"/>
</dbReference>
<evidence type="ECO:0000256" key="7">
    <source>
        <dbReference type="ARBA" id="ARBA00023125"/>
    </source>
</evidence>
<dbReference type="Pfam" id="PF03796">
    <property type="entry name" value="DnaB_C"/>
    <property type="match status" value="1"/>
</dbReference>
<evidence type="ECO:0000256" key="8">
    <source>
        <dbReference type="ARBA" id="ARBA00023235"/>
    </source>
</evidence>
<dbReference type="Gene3D" id="1.10.860.10">
    <property type="entry name" value="DNAb Helicase, Chain A"/>
    <property type="match status" value="1"/>
</dbReference>
<evidence type="ECO:0000313" key="14">
    <source>
        <dbReference type="Proteomes" id="UP000640052"/>
    </source>
</evidence>
<organism evidence="13 14">
    <name type="scientific">Acrocarpospora phusangensis</name>
    <dbReference type="NCBI Taxonomy" id="1070424"/>
    <lineage>
        <taxon>Bacteria</taxon>
        <taxon>Bacillati</taxon>
        <taxon>Actinomycetota</taxon>
        <taxon>Actinomycetes</taxon>
        <taxon>Streptosporangiales</taxon>
        <taxon>Streptosporangiaceae</taxon>
        <taxon>Acrocarpospora</taxon>
    </lineage>
</organism>
<dbReference type="PANTHER" id="PTHR30153:SF2">
    <property type="entry name" value="REPLICATIVE DNA HELICASE"/>
    <property type="match status" value="1"/>
</dbReference>
<evidence type="ECO:0000256" key="2">
    <source>
        <dbReference type="ARBA" id="ARBA00022705"/>
    </source>
</evidence>